<comment type="caution">
    <text evidence="2">The sequence shown here is derived from an EMBL/GenBank/DDBJ whole genome shotgun (WGS) entry which is preliminary data.</text>
</comment>
<gene>
    <name evidence="2" type="ORF">B0I32_14730</name>
</gene>
<dbReference type="Proteomes" id="UP000238312">
    <property type="component" value="Unassembled WGS sequence"/>
</dbReference>
<accession>A0A2T0LQX5</accession>
<dbReference type="InterPro" id="IPR051604">
    <property type="entry name" value="Ergot_Alk_Oxidoreductase"/>
</dbReference>
<dbReference type="InterPro" id="IPR016040">
    <property type="entry name" value="NAD(P)-bd_dom"/>
</dbReference>
<dbReference type="RefSeq" id="WP_106253175.1">
    <property type="nucleotide sequence ID" value="NZ_PVNG01000047.1"/>
</dbReference>
<dbReference type="AlphaFoldDB" id="A0A2T0LQX5"/>
<dbReference type="OrthoDB" id="4457504at2"/>
<proteinExistence type="predicted"/>
<dbReference type="SUPFAM" id="SSF51735">
    <property type="entry name" value="NAD(P)-binding Rossmann-fold domains"/>
    <property type="match status" value="1"/>
</dbReference>
<dbReference type="InterPro" id="IPR036291">
    <property type="entry name" value="NAD(P)-bd_dom_sf"/>
</dbReference>
<evidence type="ECO:0000313" key="2">
    <source>
        <dbReference type="EMBL" id="PRX45743.1"/>
    </source>
</evidence>
<dbReference type="Pfam" id="PF13460">
    <property type="entry name" value="NAD_binding_10"/>
    <property type="match status" value="1"/>
</dbReference>
<dbReference type="PANTHER" id="PTHR43162">
    <property type="match status" value="1"/>
</dbReference>
<organism evidence="2 3">
    <name type="scientific">Nonomuraea fuscirosea</name>
    <dbReference type="NCBI Taxonomy" id="1291556"/>
    <lineage>
        <taxon>Bacteria</taxon>
        <taxon>Bacillati</taxon>
        <taxon>Actinomycetota</taxon>
        <taxon>Actinomycetes</taxon>
        <taxon>Streptosporangiales</taxon>
        <taxon>Streptosporangiaceae</taxon>
        <taxon>Nonomuraea</taxon>
    </lineage>
</organism>
<name>A0A2T0LQX5_9ACTN</name>
<evidence type="ECO:0000313" key="3">
    <source>
        <dbReference type="Proteomes" id="UP000238312"/>
    </source>
</evidence>
<dbReference type="PANTHER" id="PTHR43162:SF1">
    <property type="entry name" value="PRESTALK A DIFFERENTIATION PROTEIN A"/>
    <property type="match status" value="1"/>
</dbReference>
<keyword evidence="3" id="KW-1185">Reference proteome</keyword>
<dbReference type="EMBL" id="PVNG01000047">
    <property type="protein sequence ID" value="PRX45743.1"/>
    <property type="molecule type" value="Genomic_DNA"/>
</dbReference>
<feature type="domain" description="NAD(P)-binding" evidence="1">
    <location>
        <begin position="7"/>
        <end position="173"/>
    </location>
</feature>
<protein>
    <submittedName>
        <fullName evidence="2">Uncharacterized protein YbjT (DUF2867 family)</fullName>
    </submittedName>
</protein>
<evidence type="ECO:0000259" key="1">
    <source>
        <dbReference type="Pfam" id="PF13460"/>
    </source>
</evidence>
<reference evidence="2 3" key="1">
    <citation type="submission" date="2018-03" db="EMBL/GenBank/DDBJ databases">
        <title>Genomic Encyclopedia of Type Strains, Phase III (KMG-III): the genomes of soil and plant-associated and newly described type strains.</title>
        <authorList>
            <person name="Whitman W."/>
        </authorList>
    </citation>
    <scope>NUCLEOTIDE SEQUENCE [LARGE SCALE GENOMIC DNA]</scope>
    <source>
        <strain evidence="2 3">CGMCC 4.7104</strain>
    </source>
</reference>
<sequence length="273" mass="28853">MTILVTGARGAVATALIGLLRERGLPVRPASSTPADPSIVRCDLRDPSTFAAALAGAKSVFLYAEPAHAREFAREAADAGVEHIVLLSSSSVLTPDPDADPLARSHVEAERALTAAPVPATLLRPGAFCGNAFAWARPIKAGEPVALPYPQAHVDAVHEADLAAVAAAVLTDPGTLGGRAYTVTGPQSLTFADQIGVLSRAIGREIVVKRISRQEWKAQAGPYMEGPVADALLDYWESRDGRPAELTPVVEELTGRPARTFASWVEEHRSAFR</sequence>
<dbReference type="Gene3D" id="3.40.50.720">
    <property type="entry name" value="NAD(P)-binding Rossmann-like Domain"/>
    <property type="match status" value="1"/>
</dbReference>